<evidence type="ECO:0000313" key="1">
    <source>
        <dbReference type="EMBL" id="KAH3660263.1"/>
    </source>
</evidence>
<dbReference type="Proteomes" id="UP000788993">
    <property type="component" value="Unassembled WGS sequence"/>
</dbReference>
<keyword evidence="2" id="KW-1185">Reference proteome</keyword>
<gene>
    <name evidence="1" type="ORF">OGATHE_005504</name>
</gene>
<feature type="non-terminal residue" evidence="1">
    <location>
        <position position="1"/>
    </location>
</feature>
<sequence>GATEEDEGQFSEASITPMIKSQIRTKILKENSMEKMLDEWVKLPNPNWSIDNNEPKFMIVNSSQPNLLAEMTRSELSTHFNALTATNQFVPDFNERIANFMKSK</sequence>
<comment type="caution">
    <text evidence="1">The sequence shown here is derived from an EMBL/GenBank/DDBJ whole genome shotgun (WGS) entry which is preliminary data.</text>
</comment>
<organism evidence="1 2">
    <name type="scientific">Ogataea polymorpha</name>
    <dbReference type="NCBI Taxonomy" id="460523"/>
    <lineage>
        <taxon>Eukaryota</taxon>
        <taxon>Fungi</taxon>
        <taxon>Dikarya</taxon>
        <taxon>Ascomycota</taxon>
        <taxon>Saccharomycotina</taxon>
        <taxon>Pichiomycetes</taxon>
        <taxon>Pichiales</taxon>
        <taxon>Pichiaceae</taxon>
        <taxon>Ogataea</taxon>
    </lineage>
</organism>
<protein>
    <submittedName>
        <fullName evidence="1">Uncharacterized protein</fullName>
    </submittedName>
</protein>
<reference evidence="1" key="2">
    <citation type="submission" date="2021-01" db="EMBL/GenBank/DDBJ databases">
        <authorList>
            <person name="Schikora-Tamarit M.A."/>
        </authorList>
    </citation>
    <scope>NUCLEOTIDE SEQUENCE</scope>
    <source>
        <strain evidence="1">NCAIM Y.01608</strain>
    </source>
</reference>
<name>A0A9P8NTV3_9ASCO</name>
<evidence type="ECO:0000313" key="2">
    <source>
        <dbReference type="Proteomes" id="UP000788993"/>
    </source>
</evidence>
<dbReference type="AlphaFoldDB" id="A0A9P8NTV3"/>
<proteinExistence type="predicted"/>
<accession>A0A9P8NTV3</accession>
<feature type="non-terminal residue" evidence="1">
    <location>
        <position position="104"/>
    </location>
</feature>
<reference evidence="1" key="1">
    <citation type="journal article" date="2021" name="Open Biol.">
        <title>Shared evolutionary footprints suggest mitochondrial oxidative damage underlies multiple complex I losses in fungi.</title>
        <authorList>
            <person name="Schikora-Tamarit M.A."/>
            <person name="Marcet-Houben M."/>
            <person name="Nosek J."/>
            <person name="Gabaldon T."/>
        </authorList>
    </citation>
    <scope>NUCLEOTIDE SEQUENCE</scope>
    <source>
        <strain evidence="1">NCAIM Y.01608</strain>
    </source>
</reference>
<dbReference type="EMBL" id="JAEUBD010001503">
    <property type="protein sequence ID" value="KAH3660263.1"/>
    <property type="molecule type" value="Genomic_DNA"/>
</dbReference>